<feature type="non-terminal residue" evidence="1">
    <location>
        <position position="55"/>
    </location>
</feature>
<organism evidence="1">
    <name type="scientific">Helicoverpa armigera</name>
    <name type="common">Cotton bollworm</name>
    <name type="synonym">Heliothis armigera</name>
    <dbReference type="NCBI Taxonomy" id="29058"/>
    <lineage>
        <taxon>Eukaryota</taxon>
        <taxon>Metazoa</taxon>
        <taxon>Ecdysozoa</taxon>
        <taxon>Arthropoda</taxon>
        <taxon>Hexapoda</taxon>
        <taxon>Insecta</taxon>
        <taxon>Pterygota</taxon>
        <taxon>Neoptera</taxon>
        <taxon>Endopterygota</taxon>
        <taxon>Lepidoptera</taxon>
        <taxon>Glossata</taxon>
        <taxon>Ditrysia</taxon>
        <taxon>Noctuoidea</taxon>
        <taxon>Noctuidae</taxon>
        <taxon>Heliothinae</taxon>
        <taxon>Helicoverpa</taxon>
    </lineage>
</organism>
<dbReference type="AlphaFoldDB" id="B6A8M2"/>
<evidence type="ECO:0000313" key="1">
    <source>
        <dbReference type="EMBL" id="ABK29524.1"/>
    </source>
</evidence>
<proteinExistence type="evidence at transcript level"/>
<dbReference type="EMBL" id="DQ875282">
    <property type="protein sequence ID" value="ABK29524.1"/>
    <property type="molecule type" value="mRNA"/>
</dbReference>
<feature type="non-terminal residue" evidence="1">
    <location>
        <position position="1"/>
    </location>
</feature>
<keyword evidence="1" id="KW-0416">Keratin</keyword>
<sequence length="55" mass="5911">CSFTFVYYLYAEKIILMIPVCCLAHCSKTSCSSHASCHCGLCSLNTSSHSATCSP</sequence>
<name>B6A8M2_HELAM</name>
<accession>B6A8M2</accession>
<reference evidence="1" key="1">
    <citation type="submission" date="2006-08" db="EMBL/GenBank/DDBJ databases">
        <title>Identification of Differentially Expressed Genes during Larval Molting and Metamorphosis of Helicoverpa armigera by Suppression Subtractive Hybridization.</title>
        <authorList>
            <person name="Zhao X.-F."/>
            <person name="Wang J.-X."/>
        </authorList>
    </citation>
    <scope>NUCLEOTIDE SEQUENCE</scope>
</reference>
<dbReference type="GO" id="GO:0005882">
    <property type="term" value="C:intermediate filament"/>
    <property type="evidence" value="ECO:0007669"/>
    <property type="project" value="UniProtKB-KW"/>
</dbReference>
<protein>
    <submittedName>
        <fullName evidence="1">Keratin associated protein</fullName>
    </submittedName>
</protein>